<protein>
    <submittedName>
        <fullName evidence="3">LytTR family transcriptional regulator</fullName>
    </submittedName>
</protein>
<keyword evidence="4" id="KW-1185">Reference proteome</keyword>
<keyword evidence="1" id="KW-1133">Transmembrane helix</keyword>
<feature type="transmembrane region" description="Helical" evidence="1">
    <location>
        <begin position="51"/>
        <end position="74"/>
    </location>
</feature>
<dbReference type="Gene3D" id="2.40.50.1020">
    <property type="entry name" value="LytTr DNA-binding domain"/>
    <property type="match status" value="1"/>
</dbReference>
<keyword evidence="1" id="KW-0812">Transmembrane</keyword>
<organism evidence="3 4">
    <name type="scientific">Loktanella gaetbuli</name>
    <dbReference type="NCBI Taxonomy" id="2881335"/>
    <lineage>
        <taxon>Bacteria</taxon>
        <taxon>Pseudomonadati</taxon>
        <taxon>Pseudomonadota</taxon>
        <taxon>Alphaproteobacteria</taxon>
        <taxon>Rhodobacterales</taxon>
        <taxon>Roseobacteraceae</taxon>
        <taxon>Loktanella</taxon>
    </lineage>
</organism>
<sequence>MSGGPLQLALREWRDRFRHPTTLICLAGTSVILAIIAPFDGAALLRPLPRLAYWTMVVTTTYAAGLWVNIYTLHRWADRLPRQRRLAVIGLATATCVSVLVWVLNGMWLGFWPAGTALAVYLAQVFVIALIVAILIEAVVQRIMSATAPMVGPSILDRLPLDKRGTLLAMSVEDHYVRVTTTKGQEMILMRLSDAIRETATTPGLQVHRSQWVATAAVVAADRKGDGAVLTLADGTQIPVSRRYVPAIKEAGLLPAR</sequence>
<dbReference type="SMART" id="SM00850">
    <property type="entry name" value="LytTR"/>
    <property type="match status" value="1"/>
</dbReference>
<comment type="caution">
    <text evidence="3">The sequence shown here is derived from an EMBL/GenBank/DDBJ whole genome shotgun (WGS) entry which is preliminary data.</text>
</comment>
<dbReference type="EMBL" id="JAJATZ010000002">
    <property type="protein sequence ID" value="MCB5198485.1"/>
    <property type="molecule type" value="Genomic_DNA"/>
</dbReference>
<proteinExistence type="predicted"/>
<keyword evidence="1" id="KW-0472">Membrane</keyword>
<reference evidence="3" key="1">
    <citation type="submission" date="2021-10" db="EMBL/GenBank/DDBJ databases">
        <title>Loktanella gaetbuli sp. nov., isolated from a tidal flat.</title>
        <authorList>
            <person name="Park S."/>
            <person name="Yoon J.-H."/>
        </authorList>
    </citation>
    <scope>NUCLEOTIDE SEQUENCE</scope>
    <source>
        <strain evidence="3">TSTF-M6</strain>
    </source>
</reference>
<dbReference type="InterPro" id="IPR007492">
    <property type="entry name" value="LytTR_DNA-bd_dom"/>
</dbReference>
<feature type="transmembrane region" description="Helical" evidence="1">
    <location>
        <begin position="21"/>
        <end position="39"/>
    </location>
</feature>
<gene>
    <name evidence="3" type="ORF">LGQ03_04470</name>
</gene>
<feature type="transmembrane region" description="Helical" evidence="1">
    <location>
        <begin position="86"/>
        <end position="112"/>
    </location>
</feature>
<accession>A0ABS8BRX1</accession>
<evidence type="ECO:0000259" key="2">
    <source>
        <dbReference type="PROSITE" id="PS50930"/>
    </source>
</evidence>
<evidence type="ECO:0000313" key="3">
    <source>
        <dbReference type="EMBL" id="MCB5198485.1"/>
    </source>
</evidence>
<feature type="transmembrane region" description="Helical" evidence="1">
    <location>
        <begin position="118"/>
        <end position="140"/>
    </location>
</feature>
<feature type="domain" description="HTH LytTR-type" evidence="2">
    <location>
        <begin position="171"/>
        <end position="254"/>
    </location>
</feature>
<name>A0ABS8BRX1_9RHOB</name>
<evidence type="ECO:0000313" key="4">
    <source>
        <dbReference type="Proteomes" id="UP001138961"/>
    </source>
</evidence>
<evidence type="ECO:0000256" key="1">
    <source>
        <dbReference type="SAM" id="Phobius"/>
    </source>
</evidence>
<dbReference type="PROSITE" id="PS50930">
    <property type="entry name" value="HTH_LYTTR"/>
    <property type="match status" value="1"/>
</dbReference>
<dbReference type="Pfam" id="PF04397">
    <property type="entry name" value="LytTR"/>
    <property type="match status" value="1"/>
</dbReference>
<dbReference type="RefSeq" id="WP_226747419.1">
    <property type="nucleotide sequence ID" value="NZ_JAJATZ010000002.1"/>
</dbReference>
<dbReference type="Proteomes" id="UP001138961">
    <property type="component" value="Unassembled WGS sequence"/>
</dbReference>